<keyword evidence="3" id="KW-0288">FMN</keyword>
<dbReference type="InterPro" id="IPR020048">
    <property type="entry name" value="NADPH-dep_FMN_reduc_SsuE"/>
</dbReference>
<dbReference type="GO" id="GO:0008752">
    <property type="term" value="F:FMN reductase [NAD(P)H] activity"/>
    <property type="evidence" value="ECO:0007669"/>
    <property type="project" value="InterPro"/>
</dbReference>
<dbReference type="Pfam" id="PF03358">
    <property type="entry name" value="FMN_red"/>
    <property type="match status" value="1"/>
</dbReference>
<dbReference type="NCBIfam" id="TIGR03567">
    <property type="entry name" value="FMN_reduc_SsuE"/>
    <property type="match status" value="1"/>
</dbReference>
<dbReference type="Proteomes" id="UP000005012">
    <property type="component" value="Chromosome"/>
</dbReference>
<dbReference type="InterPro" id="IPR005025">
    <property type="entry name" value="FMN_Rdtase-like_dom"/>
</dbReference>
<dbReference type="PANTHER" id="PTHR43408">
    <property type="entry name" value="FMN REDUCTASE (NADPH)"/>
    <property type="match status" value="1"/>
</dbReference>
<dbReference type="KEGG" id="psi:S70_01510"/>
<dbReference type="PANTHER" id="PTHR43408:SF1">
    <property type="entry name" value="FMN REDUCTASE (NADPH)"/>
    <property type="match status" value="1"/>
</dbReference>
<dbReference type="EMBL" id="CP003488">
    <property type="protein sequence ID" value="AFH92198.1"/>
    <property type="molecule type" value="Genomic_DNA"/>
</dbReference>
<evidence type="ECO:0000256" key="3">
    <source>
        <dbReference type="ARBA" id="ARBA00022643"/>
    </source>
</evidence>
<evidence type="ECO:0000313" key="7">
    <source>
        <dbReference type="Proteomes" id="UP000005012"/>
    </source>
</evidence>
<evidence type="ECO:0000313" key="6">
    <source>
        <dbReference type="EMBL" id="AFH92198.1"/>
    </source>
</evidence>
<reference evidence="7" key="2">
    <citation type="submission" date="2012-04" db="EMBL/GenBank/DDBJ databases">
        <title>Complete genome sequence of Providencia stuartii clinical isolate MRSN 2154.</title>
        <authorList>
            <person name="Clifford R.J."/>
            <person name="Hang J."/>
            <person name="Riley M.C."/>
            <person name="Onmus-Leone F."/>
            <person name="Kuschner R.A."/>
            <person name="Lesho E.P."/>
            <person name="Waterman P.E."/>
        </authorList>
    </citation>
    <scope>NUCLEOTIDE SEQUENCE [LARGE SCALE GENOMIC DNA]</scope>
    <source>
        <strain evidence="7">MRSN 2154</strain>
    </source>
</reference>
<dbReference type="InterPro" id="IPR029039">
    <property type="entry name" value="Flavoprotein-like_sf"/>
</dbReference>
<proteinExistence type="inferred from homology"/>
<dbReference type="Gene3D" id="3.40.50.360">
    <property type="match status" value="1"/>
</dbReference>
<dbReference type="SUPFAM" id="SSF52218">
    <property type="entry name" value="Flavoproteins"/>
    <property type="match status" value="1"/>
</dbReference>
<sequence>MNVLIISGSPMLKSRSSALLDYAQQWLSQFNLIIQRISVNEFDASVLLQGKYQHAQIQKFIQQVKEADGIIIASPVYQSSYSGVLKAVIDLLPQRSLLHKTVLPIMTGGSEHHQLALDYAFKPLLTALKAEEIISGIYTSDQHFQYSENTHQYLISQEIIERLNSNLQAFYHTLNKNYFQHINYQTQLPLINEMRL</sequence>
<keyword evidence="2" id="KW-0285">Flavoprotein</keyword>
<comment type="similarity">
    <text evidence="1">Belongs to the SsuE family.</text>
</comment>
<protein>
    <submittedName>
        <fullName evidence="6">NAD(P)H-dependent FMN reductase</fullName>
    </submittedName>
</protein>
<evidence type="ECO:0000256" key="1">
    <source>
        <dbReference type="ARBA" id="ARBA00005990"/>
    </source>
</evidence>
<dbReference type="InterPro" id="IPR051814">
    <property type="entry name" value="NAD(P)H-dep_FMN_reductase"/>
</dbReference>
<dbReference type="GO" id="GO:0046306">
    <property type="term" value="P:alkanesulfonate catabolic process"/>
    <property type="evidence" value="ECO:0007669"/>
    <property type="project" value="InterPro"/>
</dbReference>
<evidence type="ECO:0000256" key="4">
    <source>
        <dbReference type="ARBA" id="ARBA00023002"/>
    </source>
</evidence>
<organism evidence="6 7">
    <name type="scientific">Providencia stuartii (strain MRSN 2154)</name>
    <dbReference type="NCBI Taxonomy" id="1157951"/>
    <lineage>
        <taxon>Bacteria</taxon>
        <taxon>Pseudomonadati</taxon>
        <taxon>Pseudomonadota</taxon>
        <taxon>Gammaproteobacteria</taxon>
        <taxon>Enterobacterales</taxon>
        <taxon>Morganellaceae</taxon>
        <taxon>Providencia</taxon>
    </lineage>
</organism>
<reference evidence="6 7" key="1">
    <citation type="journal article" date="2012" name="J. Bacteriol.">
        <title>Complete Genome Sequence of Providencia stuartii Clinical Isolate MRSN 2154.</title>
        <authorList>
            <person name="Clifford R.J."/>
            <person name="Hang J."/>
            <person name="Riley M.C."/>
            <person name="Onmus-Leone F."/>
            <person name="Kuschner R.A."/>
            <person name="Lesho E.P."/>
            <person name="Waterman P.E."/>
        </authorList>
    </citation>
    <scope>NUCLEOTIDE SEQUENCE [LARGE SCALE GENOMIC DNA]</scope>
    <source>
        <strain evidence="6 7">MRSN 2154</strain>
    </source>
</reference>
<keyword evidence="4" id="KW-0560">Oxidoreductase</keyword>
<dbReference type="HOGENOM" id="CLU_055322_3_0_6"/>
<evidence type="ECO:0000259" key="5">
    <source>
        <dbReference type="Pfam" id="PF03358"/>
    </source>
</evidence>
<accession>A0A140SSL5</accession>
<dbReference type="AlphaFoldDB" id="A0A140SSL5"/>
<gene>
    <name evidence="6" type="ordered locus">S70_01510</name>
</gene>
<feature type="domain" description="NADPH-dependent FMN reductase-like" evidence="5">
    <location>
        <begin position="1"/>
        <end position="141"/>
    </location>
</feature>
<name>A0A140SSL5_PROSM</name>
<evidence type="ECO:0000256" key="2">
    <source>
        <dbReference type="ARBA" id="ARBA00022630"/>
    </source>
</evidence>
<dbReference type="PATRIC" id="fig|1157951.4.peg.303"/>
<dbReference type="OrthoDB" id="1643408at2"/>